<evidence type="ECO:0000313" key="4">
    <source>
        <dbReference type="Proteomes" id="UP001316803"/>
    </source>
</evidence>
<reference evidence="3 4" key="1">
    <citation type="submission" date="2022-12" db="EMBL/GenBank/DDBJ databases">
        <title>Genomic features and morphological characterization of a novel Knufia sp. strain isolated from spacecraft assembly facility.</title>
        <authorList>
            <person name="Teixeira M."/>
            <person name="Chander A.M."/>
            <person name="Stajich J.E."/>
            <person name="Venkateswaran K."/>
        </authorList>
    </citation>
    <scope>NUCLEOTIDE SEQUENCE [LARGE SCALE GENOMIC DNA]</scope>
    <source>
        <strain evidence="3 4">FJI-L2-BK-P2</strain>
    </source>
</reference>
<sequence length="530" mass="57607">MSVPEVKLKPTMGKMSLTLLAITAFTSPCDAFFRNLMISDTAMARVDPIVNRGEPGMHVHHLTGGGNLDFESTGETLSNSECTNSILTQDKSAYWAPWMYFEHENGTIQNVELALGLTAYYKYEKRGNTGGDVEYSVFPKGLKMLSGHTDKREWKGPWPVPEESLWGKEDTTQEALQEKAMGFNCMNYEPGKNEPTFAYPWLRNKDFLDQNCINGIRAEIIFPSCWDGENLDSDDHMSHTAFPTLIQDGVCPDTHPIYLPILFYETIWQTNAFKGVPGRFVLANGDPTGYGYHADFIAAWDDGVQEQIRDDPQCTGISTSGEVETCPVFQGKIQSQKDAASCKLTLPSSIADEITDGFLEGLPGDVKIKGERHDPGTKPDSSETSETYEPSASVPKTRASAEATATNTTAYYHEPVTSASSILDGVAGPLTGKPGVFATGAAPAQVVSPSATTFATSAAPSQSGSTTTTTYTSGKYVVEMVLVQMVQTVTATEAPAMTETVVVNASDEAAHAKARRSQHARKHVHNHGHF</sequence>
<dbReference type="PANTHER" id="PTHR43662:SF7">
    <property type="entry name" value="DUF1996 DOMAIN-CONTAINING PROTEIN"/>
    <property type="match status" value="1"/>
</dbReference>
<name>A0AAN8I2E3_9EURO</name>
<dbReference type="InterPro" id="IPR018535">
    <property type="entry name" value="DUF1996"/>
</dbReference>
<feature type="compositionally biased region" description="Basic and acidic residues" evidence="1">
    <location>
        <begin position="366"/>
        <end position="381"/>
    </location>
</feature>
<dbReference type="EMBL" id="JAKLMC020000022">
    <property type="protein sequence ID" value="KAK5951092.1"/>
    <property type="molecule type" value="Genomic_DNA"/>
</dbReference>
<gene>
    <name evidence="3" type="ORF">OHC33_007845</name>
</gene>
<accession>A0AAN8I2E3</accession>
<evidence type="ECO:0000259" key="2">
    <source>
        <dbReference type="Pfam" id="PF09362"/>
    </source>
</evidence>
<dbReference type="AlphaFoldDB" id="A0AAN8I2E3"/>
<evidence type="ECO:0000313" key="3">
    <source>
        <dbReference type="EMBL" id="KAK5951092.1"/>
    </source>
</evidence>
<protein>
    <recommendedName>
        <fullName evidence="2">DUF1996 domain-containing protein</fullName>
    </recommendedName>
</protein>
<proteinExistence type="predicted"/>
<dbReference type="PANTHER" id="PTHR43662">
    <property type="match status" value="1"/>
</dbReference>
<comment type="caution">
    <text evidence="3">The sequence shown here is derived from an EMBL/GenBank/DDBJ whole genome shotgun (WGS) entry which is preliminary data.</text>
</comment>
<keyword evidence="4" id="KW-1185">Reference proteome</keyword>
<dbReference type="Pfam" id="PF09362">
    <property type="entry name" value="DUF1996"/>
    <property type="match status" value="1"/>
</dbReference>
<dbReference type="Proteomes" id="UP001316803">
    <property type="component" value="Unassembled WGS sequence"/>
</dbReference>
<organism evidence="3 4">
    <name type="scientific">Knufia fluminis</name>
    <dbReference type="NCBI Taxonomy" id="191047"/>
    <lineage>
        <taxon>Eukaryota</taxon>
        <taxon>Fungi</taxon>
        <taxon>Dikarya</taxon>
        <taxon>Ascomycota</taxon>
        <taxon>Pezizomycotina</taxon>
        <taxon>Eurotiomycetes</taxon>
        <taxon>Chaetothyriomycetidae</taxon>
        <taxon>Chaetothyriales</taxon>
        <taxon>Trichomeriaceae</taxon>
        <taxon>Knufia</taxon>
    </lineage>
</organism>
<feature type="region of interest" description="Disordered" evidence="1">
    <location>
        <begin position="362"/>
        <end position="402"/>
    </location>
</feature>
<evidence type="ECO:0000256" key="1">
    <source>
        <dbReference type="SAM" id="MobiDB-lite"/>
    </source>
</evidence>
<feature type="domain" description="DUF1996" evidence="2">
    <location>
        <begin position="47"/>
        <end position="300"/>
    </location>
</feature>